<dbReference type="GO" id="GO:0042602">
    <property type="term" value="F:riboflavin reductase (NADPH) activity"/>
    <property type="evidence" value="ECO:0007669"/>
    <property type="project" value="TreeGrafter"/>
</dbReference>
<name>A0A3P3DFH5_9RHOB</name>
<dbReference type="Gene3D" id="2.30.110.10">
    <property type="entry name" value="Electron Transport, Fmn-binding Protein, Chain A"/>
    <property type="match status" value="1"/>
</dbReference>
<dbReference type="SUPFAM" id="SSF50475">
    <property type="entry name" value="FMN-binding split barrel"/>
    <property type="match status" value="1"/>
</dbReference>
<dbReference type="EMBL" id="RRAZ01000020">
    <property type="protein sequence ID" value="RRH73015.1"/>
    <property type="molecule type" value="Genomic_DNA"/>
</dbReference>
<protein>
    <submittedName>
        <fullName evidence="4">Flavin reductase</fullName>
    </submittedName>
</protein>
<evidence type="ECO:0000313" key="5">
    <source>
        <dbReference type="Proteomes" id="UP000282125"/>
    </source>
</evidence>
<dbReference type="Pfam" id="PF01613">
    <property type="entry name" value="Flavin_Reduct"/>
    <property type="match status" value="1"/>
</dbReference>
<feature type="region of interest" description="Disordered" evidence="2">
    <location>
        <begin position="1"/>
        <end position="25"/>
    </location>
</feature>
<accession>A0A3P3DFH5</accession>
<keyword evidence="1" id="KW-0560">Oxidoreductase</keyword>
<dbReference type="PANTHER" id="PTHR30466">
    <property type="entry name" value="FLAVIN REDUCTASE"/>
    <property type="match status" value="1"/>
</dbReference>
<feature type="domain" description="Flavin reductase like" evidence="3">
    <location>
        <begin position="85"/>
        <end position="231"/>
    </location>
</feature>
<dbReference type="GO" id="GO:0010181">
    <property type="term" value="F:FMN binding"/>
    <property type="evidence" value="ECO:0007669"/>
    <property type="project" value="InterPro"/>
</dbReference>
<proteinExistence type="predicted"/>
<organism evidence="4 5">
    <name type="scientific">Falsigemmobacter faecalis</name>
    <dbReference type="NCBI Taxonomy" id="2488730"/>
    <lineage>
        <taxon>Bacteria</taxon>
        <taxon>Pseudomonadati</taxon>
        <taxon>Pseudomonadota</taxon>
        <taxon>Alphaproteobacteria</taxon>
        <taxon>Rhodobacterales</taxon>
        <taxon>Paracoccaceae</taxon>
        <taxon>Falsigemmobacter</taxon>
    </lineage>
</organism>
<reference evidence="4 5" key="1">
    <citation type="submission" date="2018-11" db="EMBL/GenBank/DDBJ databases">
        <title>Gemmobacter sp. nov., YIM 102744-1 draft genome.</title>
        <authorList>
            <person name="Li G."/>
            <person name="Jiang Y."/>
        </authorList>
    </citation>
    <scope>NUCLEOTIDE SEQUENCE [LARGE SCALE GENOMIC DNA]</scope>
    <source>
        <strain evidence="4 5">YIM 102744-1</strain>
    </source>
</reference>
<comment type="caution">
    <text evidence="4">The sequence shown here is derived from an EMBL/GenBank/DDBJ whole genome shotgun (WGS) entry which is preliminary data.</text>
</comment>
<evidence type="ECO:0000256" key="2">
    <source>
        <dbReference type="SAM" id="MobiDB-lite"/>
    </source>
</evidence>
<dbReference type="InterPro" id="IPR050268">
    <property type="entry name" value="NADH-dep_flavin_reductase"/>
</dbReference>
<dbReference type="AlphaFoldDB" id="A0A3P3DFH5"/>
<dbReference type="Proteomes" id="UP000282125">
    <property type="component" value="Unassembled WGS sequence"/>
</dbReference>
<dbReference type="SMART" id="SM00903">
    <property type="entry name" value="Flavin_Reduct"/>
    <property type="match status" value="1"/>
</dbReference>
<dbReference type="InterPro" id="IPR012349">
    <property type="entry name" value="Split_barrel_FMN-bd"/>
</dbReference>
<evidence type="ECO:0000313" key="4">
    <source>
        <dbReference type="EMBL" id="RRH73015.1"/>
    </source>
</evidence>
<gene>
    <name evidence="4" type="ORF">EG244_13750</name>
</gene>
<sequence length="236" mass="25285">MTGSRPLPRPRKMRPAVSGRAARGGVHSRQIPYISSTIFRGNHFDCVPHPPGVPDRRRKMTLEPILTVGQISGQNVVADEFRAALHQVPAAVVILTTQLAGRDQAQTVTATAICAGSTEPPSLLISLREDAPFTGALSESGVVAVNFVAQEHHEMVRSFVEAGAAEGFARSQTWTRGTTGAPLLNRSVVSMDCTIIQSQRQGANIVFTGQVQTIHTAEAEGLLYRGGLLRRLETGS</sequence>
<dbReference type="GO" id="GO:0006208">
    <property type="term" value="P:pyrimidine nucleobase catabolic process"/>
    <property type="evidence" value="ECO:0007669"/>
    <property type="project" value="TreeGrafter"/>
</dbReference>
<dbReference type="InterPro" id="IPR002563">
    <property type="entry name" value="Flavin_Rdtase-like_dom"/>
</dbReference>
<evidence type="ECO:0000256" key="1">
    <source>
        <dbReference type="ARBA" id="ARBA00023002"/>
    </source>
</evidence>
<evidence type="ECO:0000259" key="3">
    <source>
        <dbReference type="SMART" id="SM00903"/>
    </source>
</evidence>
<keyword evidence="5" id="KW-1185">Reference proteome</keyword>
<dbReference type="PANTHER" id="PTHR30466:SF1">
    <property type="entry name" value="FMN REDUCTASE (NADH) RUTF"/>
    <property type="match status" value="1"/>
</dbReference>